<accession>A0ABZ2TM65</accession>
<evidence type="ECO:0000313" key="2">
    <source>
        <dbReference type="Proteomes" id="UP001281305"/>
    </source>
</evidence>
<evidence type="ECO:0000313" key="1">
    <source>
        <dbReference type="EMBL" id="WYK19238.1"/>
    </source>
</evidence>
<sequence>MVNLGHKADERGTPNEDAVLSFPCTRFISPAMAQSIDFGDDSSEYANDFECDDRRFVGNGMATGLDWDDAGHDATDCRHAYELGTIKLWNQSKASAATQCSAISYGNDTSDYARDGTCDDPRFEGPGTDSVMLPDELGRDATDCKKACEMGTAFIRNY</sequence>
<organism evidence="1 2">
    <name type="scientific">Roseovarius rhodophyticola</name>
    <dbReference type="NCBI Taxonomy" id="3080827"/>
    <lineage>
        <taxon>Bacteria</taxon>
        <taxon>Pseudomonadati</taxon>
        <taxon>Pseudomonadota</taxon>
        <taxon>Alphaproteobacteria</taxon>
        <taxon>Rhodobacterales</taxon>
        <taxon>Roseobacteraceae</taxon>
        <taxon>Roseovarius</taxon>
    </lineage>
</organism>
<gene>
    <name evidence="1" type="ORF">RZS32_004995</name>
</gene>
<reference evidence="1 2" key="1">
    <citation type="submission" date="2024-02" db="EMBL/GenBank/DDBJ databases">
        <title>Roseovarius strain W115 nov., isolated from a marine algae.</title>
        <authorList>
            <person name="Lee M.W."/>
            <person name="Lee J.K."/>
            <person name="Kim J.M."/>
            <person name="Choi D.G."/>
            <person name="Baek J.H."/>
            <person name="Bayburt H."/>
            <person name="Jung J.J."/>
            <person name="Han D.M."/>
            <person name="Jeon C.O."/>
        </authorList>
    </citation>
    <scope>NUCLEOTIDE SEQUENCE [LARGE SCALE GENOMIC DNA]</scope>
    <source>
        <strain evidence="1 2">W115</strain>
    </source>
</reference>
<keyword evidence="2" id="KW-1185">Reference proteome</keyword>
<protein>
    <submittedName>
        <fullName evidence="1">Uncharacterized protein</fullName>
    </submittedName>
</protein>
<proteinExistence type="predicted"/>
<dbReference type="RefSeq" id="WP_339106827.1">
    <property type="nucleotide sequence ID" value="NZ_CP146606.1"/>
</dbReference>
<dbReference type="Proteomes" id="UP001281305">
    <property type="component" value="Chromosome"/>
</dbReference>
<name>A0ABZ2TM65_9RHOB</name>
<dbReference type="EMBL" id="CP146606">
    <property type="protein sequence ID" value="WYK19238.1"/>
    <property type="molecule type" value="Genomic_DNA"/>
</dbReference>